<sequence>MLRIICRFYSSPFRENYTTTDDKQSLWYTESELQSLINERDQNVRMLQRLSGADINDQTMIKYAQLRMHRANTTPMGLEDKVQDAMQNESTNRARITKSVLVSNGDGLEIKVYVFRIQLRMFL</sequence>
<proteinExistence type="predicted"/>
<dbReference type="AlphaFoldDB" id="A0ABD3MJG0"/>
<keyword evidence="2" id="KW-1185">Reference proteome</keyword>
<evidence type="ECO:0000313" key="1">
    <source>
        <dbReference type="EMBL" id="KAL3764043.1"/>
    </source>
</evidence>
<name>A0ABD3MJG0_9STRA</name>
<gene>
    <name evidence="1" type="ORF">ACHAW5_003992</name>
</gene>
<reference evidence="1 2" key="1">
    <citation type="submission" date="2024-10" db="EMBL/GenBank/DDBJ databases">
        <title>Updated reference genomes for cyclostephanoid diatoms.</title>
        <authorList>
            <person name="Roberts W.R."/>
            <person name="Alverson A.J."/>
        </authorList>
    </citation>
    <scope>NUCLEOTIDE SEQUENCE [LARGE SCALE GENOMIC DNA]</scope>
    <source>
        <strain evidence="1 2">AJA276-08</strain>
    </source>
</reference>
<dbReference type="EMBL" id="JALLAZ020001782">
    <property type="protein sequence ID" value="KAL3764043.1"/>
    <property type="molecule type" value="Genomic_DNA"/>
</dbReference>
<protein>
    <submittedName>
        <fullName evidence="1">Uncharacterized protein</fullName>
    </submittedName>
</protein>
<evidence type="ECO:0000313" key="2">
    <source>
        <dbReference type="Proteomes" id="UP001530315"/>
    </source>
</evidence>
<dbReference type="Proteomes" id="UP001530315">
    <property type="component" value="Unassembled WGS sequence"/>
</dbReference>
<comment type="caution">
    <text evidence="1">The sequence shown here is derived from an EMBL/GenBank/DDBJ whole genome shotgun (WGS) entry which is preliminary data.</text>
</comment>
<accession>A0ABD3MJG0</accession>
<organism evidence="1 2">
    <name type="scientific">Stephanodiscus triporus</name>
    <dbReference type="NCBI Taxonomy" id="2934178"/>
    <lineage>
        <taxon>Eukaryota</taxon>
        <taxon>Sar</taxon>
        <taxon>Stramenopiles</taxon>
        <taxon>Ochrophyta</taxon>
        <taxon>Bacillariophyta</taxon>
        <taxon>Coscinodiscophyceae</taxon>
        <taxon>Thalassiosirophycidae</taxon>
        <taxon>Stephanodiscales</taxon>
        <taxon>Stephanodiscaceae</taxon>
        <taxon>Stephanodiscus</taxon>
    </lineage>
</organism>